<reference evidence="3 4" key="1">
    <citation type="submission" date="2023-12" db="EMBL/GenBank/DDBJ databases">
        <title>Streptomyces sp. V4-01.</title>
        <authorList>
            <person name="Somphong A."/>
            <person name="Phongsopitanun W."/>
        </authorList>
    </citation>
    <scope>NUCLEOTIDE SEQUENCE [LARGE SCALE GENOMIC DNA]</scope>
    <source>
        <strain evidence="3 4">V4-01</strain>
    </source>
</reference>
<gene>
    <name evidence="3" type="ORF">V2S66_24065</name>
</gene>
<evidence type="ECO:0000256" key="2">
    <source>
        <dbReference type="SAM" id="Phobius"/>
    </source>
</evidence>
<feature type="region of interest" description="Disordered" evidence="1">
    <location>
        <begin position="15"/>
        <end position="36"/>
    </location>
</feature>
<proteinExistence type="predicted"/>
<evidence type="ECO:0000313" key="3">
    <source>
        <dbReference type="EMBL" id="MEE4545030.1"/>
    </source>
</evidence>
<dbReference type="Proteomes" id="UP001344658">
    <property type="component" value="Unassembled WGS sequence"/>
</dbReference>
<accession>A0ABU7PGU5</accession>
<sequence>MTYTGVTTDSDREWNLAGAHADRHPHHARAERPPHHAAGSLAMGRIVLLSASVLIVLAAVLLVTLG</sequence>
<name>A0ABU7PGU5_9ACTN</name>
<comment type="caution">
    <text evidence="3">The sequence shown here is derived from an EMBL/GenBank/DDBJ whole genome shotgun (WGS) entry which is preliminary data.</text>
</comment>
<evidence type="ECO:0000313" key="4">
    <source>
        <dbReference type="Proteomes" id="UP001344658"/>
    </source>
</evidence>
<keyword evidence="2" id="KW-1133">Transmembrane helix</keyword>
<keyword evidence="2" id="KW-0472">Membrane</keyword>
<dbReference type="EMBL" id="JAZEWV010000024">
    <property type="protein sequence ID" value="MEE4545030.1"/>
    <property type="molecule type" value="Genomic_DNA"/>
</dbReference>
<organism evidence="3 4">
    <name type="scientific">Actinacidiphila polyblastidii</name>
    <dbReference type="NCBI Taxonomy" id="3110430"/>
    <lineage>
        <taxon>Bacteria</taxon>
        <taxon>Bacillati</taxon>
        <taxon>Actinomycetota</taxon>
        <taxon>Actinomycetes</taxon>
        <taxon>Kitasatosporales</taxon>
        <taxon>Streptomycetaceae</taxon>
        <taxon>Actinacidiphila</taxon>
    </lineage>
</organism>
<keyword evidence="2" id="KW-0812">Transmembrane</keyword>
<evidence type="ECO:0000256" key="1">
    <source>
        <dbReference type="SAM" id="MobiDB-lite"/>
    </source>
</evidence>
<protein>
    <submittedName>
        <fullName evidence="3">Uncharacterized protein</fullName>
    </submittedName>
</protein>
<keyword evidence="4" id="KW-1185">Reference proteome</keyword>
<feature type="transmembrane region" description="Helical" evidence="2">
    <location>
        <begin position="42"/>
        <end position="65"/>
    </location>
</feature>
<dbReference type="RefSeq" id="WP_330798320.1">
    <property type="nucleotide sequence ID" value="NZ_JAZEWV010000024.1"/>
</dbReference>